<gene>
    <name evidence="4" type="ORF">TISLANDTSLP1_06250</name>
</gene>
<name>A0A9W6GFT5_9BACT</name>
<comment type="caution">
    <text evidence="4">The sequence shown here is derived from an EMBL/GenBank/DDBJ whole genome shotgun (WGS) entry which is preliminary data.</text>
</comment>
<dbReference type="EMBL" id="BSDX01000001">
    <property type="protein sequence ID" value="GLI52932.1"/>
    <property type="molecule type" value="Genomic_DNA"/>
</dbReference>
<proteinExistence type="predicted"/>
<dbReference type="Proteomes" id="UP001144297">
    <property type="component" value="Unassembled WGS sequence"/>
</dbReference>
<dbReference type="InterPro" id="IPR051919">
    <property type="entry name" value="W-dependent_AOR"/>
</dbReference>
<dbReference type="GO" id="GO:0009055">
    <property type="term" value="F:electron transfer activity"/>
    <property type="evidence" value="ECO:0007669"/>
    <property type="project" value="InterPro"/>
</dbReference>
<keyword evidence="5" id="KW-1185">Reference proteome</keyword>
<organism evidence="4 5">
    <name type="scientific">Thermodesulfovibrio yellowstonii</name>
    <dbReference type="NCBI Taxonomy" id="28262"/>
    <lineage>
        <taxon>Bacteria</taxon>
        <taxon>Pseudomonadati</taxon>
        <taxon>Nitrospirota</taxon>
        <taxon>Thermodesulfovibrionia</taxon>
        <taxon>Thermodesulfovibrionales</taxon>
        <taxon>Thermodesulfovibrionaceae</taxon>
        <taxon>Thermodesulfovibrio</taxon>
    </lineage>
</organism>
<dbReference type="InterPro" id="IPR013983">
    <property type="entry name" value="Ald_Fedxn_OxRdtase_N"/>
</dbReference>
<dbReference type="GO" id="GO:0016625">
    <property type="term" value="F:oxidoreductase activity, acting on the aldehyde or oxo group of donors, iron-sulfur protein as acceptor"/>
    <property type="evidence" value="ECO:0007669"/>
    <property type="project" value="InterPro"/>
</dbReference>
<comment type="cofactor">
    <cofactor evidence="2">
        <name>tungstopterin</name>
        <dbReference type="ChEBI" id="CHEBI:30402"/>
    </cofactor>
</comment>
<dbReference type="Gene3D" id="3.60.9.10">
    <property type="entry name" value="Aldehyde ferredoxin oxidoreductase, N-terminal domain"/>
    <property type="match status" value="1"/>
</dbReference>
<dbReference type="AlphaFoldDB" id="A0A9W6GFT5"/>
<dbReference type="InterPro" id="IPR013985">
    <property type="entry name" value="Ald_Fedxn_OxRdtase_dom3"/>
</dbReference>
<dbReference type="PANTHER" id="PTHR30038">
    <property type="entry name" value="ALDEHYDE FERREDOXIN OXIDOREDUCTASE"/>
    <property type="match status" value="1"/>
</dbReference>
<dbReference type="Gene3D" id="1.10.599.10">
    <property type="entry name" value="Aldehyde Ferredoxin Oxidoreductase Protein, subunit A, domain 3"/>
    <property type="match status" value="1"/>
</dbReference>
<dbReference type="SUPFAM" id="SSF48310">
    <property type="entry name" value="Aldehyde ferredoxin oxidoreductase, C-terminal domains"/>
    <property type="match status" value="1"/>
</dbReference>
<dbReference type="InterPro" id="IPR036503">
    <property type="entry name" value="Ald_Fedxn_OxRdtase_N_sf"/>
</dbReference>
<dbReference type="GO" id="GO:0051536">
    <property type="term" value="F:iron-sulfur cluster binding"/>
    <property type="evidence" value="ECO:0007669"/>
    <property type="project" value="InterPro"/>
</dbReference>
<evidence type="ECO:0000313" key="5">
    <source>
        <dbReference type="Proteomes" id="UP001144297"/>
    </source>
</evidence>
<dbReference type="InterPro" id="IPR036021">
    <property type="entry name" value="Tungsten_al_ferr_oxy-like_C"/>
</dbReference>
<dbReference type="InterPro" id="IPR001203">
    <property type="entry name" value="OxRdtase_Ald_Fedxn_C"/>
</dbReference>
<evidence type="ECO:0000313" key="4">
    <source>
        <dbReference type="EMBL" id="GLI52932.1"/>
    </source>
</evidence>
<accession>A0A9W6GFT5</accession>
<reference evidence="4" key="1">
    <citation type="submission" date="2022-12" db="EMBL/GenBank/DDBJ databases">
        <title>Reference genome sequencing for broad-spectrum identification of bacterial and archaeal isolates by mass spectrometry.</title>
        <authorList>
            <person name="Sekiguchi Y."/>
            <person name="Tourlousse D.M."/>
        </authorList>
    </citation>
    <scope>NUCLEOTIDE SEQUENCE</scope>
    <source>
        <strain evidence="4">TSL-P1</strain>
    </source>
</reference>
<dbReference type="PANTHER" id="PTHR30038:SF0">
    <property type="entry name" value="TUNGSTEN-CONTAINING ALDEHYDE FERREDOXIN OXIDOREDUCTASE"/>
    <property type="match status" value="1"/>
</dbReference>
<sequence length="602" mass="66242">MSSIKGYYGKLLYIDLSSGKIEKRTVPEEDLAKFIGGRGLGAKILWDHMKKPGIDPLSPENPLIFMTGPFSGFPVPSSSRTCVVTKSPITSPVHSSYPHASTLTYSNMGGFFGPELKFAGYDGVVITGKANSLCYIVINDDKVEIRDAKKFKGIRTDTFDKAILEELGDRRYKTVYIGPAGENLVRYASILHTSARAAGRGGVGCVMGSKNLKAIAVKGTKQPDIANHKKFIEVLEKARLALRNSPNTKNWRDYGTAGYIVKSSDQGTETVRNFREGTFPEAYKIGAEAARRDVWVRDIACMYCPLACKKSGRTKGKYGGIVHDGPEYETGTMLGSNLLISDMAGLLKIIYNVDDLGLDAISTGAVIGFLMEAYEKGMIDRKFLDGIDLKWGSVDATLAIVEKIAYRDGVGDIASKGVKALSQKIGQGSEKFAIHVKGLELAAHNIQANPPRALCYATSNRGGCHLNGDSVEAQNFRAMIDSTGVCLFPALDNSYEEPIISILSSITGIEYDKAEFLKAGERVFNLEKLFNYREGFRREDDWLPDRFFEDAFTIGPKKGAVLDRAKFRDMLTQYYKERGWDTETTEPTEAKLKKLGLDKIIS</sequence>
<protein>
    <submittedName>
        <fullName evidence="4">Aldehyde ferredoxin oxidoreductase</fullName>
    </submittedName>
</protein>
<evidence type="ECO:0000259" key="3">
    <source>
        <dbReference type="SMART" id="SM00790"/>
    </source>
</evidence>
<dbReference type="SMART" id="SM00790">
    <property type="entry name" value="AFOR_N"/>
    <property type="match status" value="1"/>
</dbReference>
<dbReference type="Pfam" id="PF01314">
    <property type="entry name" value="AFOR_C"/>
    <property type="match status" value="1"/>
</dbReference>
<feature type="domain" description="Aldehyde ferredoxin oxidoreductase N-terminal" evidence="3">
    <location>
        <begin position="7"/>
        <end position="221"/>
    </location>
</feature>
<evidence type="ECO:0000256" key="1">
    <source>
        <dbReference type="ARBA" id="ARBA00023002"/>
    </source>
</evidence>
<dbReference type="Pfam" id="PF02730">
    <property type="entry name" value="AFOR_N"/>
    <property type="match status" value="1"/>
</dbReference>
<keyword evidence="1" id="KW-0560">Oxidoreductase</keyword>
<dbReference type="SUPFAM" id="SSF56228">
    <property type="entry name" value="Aldehyde ferredoxin oxidoreductase, N-terminal domain"/>
    <property type="match status" value="1"/>
</dbReference>
<evidence type="ECO:0000256" key="2">
    <source>
        <dbReference type="ARBA" id="ARBA00049934"/>
    </source>
</evidence>